<protein>
    <submittedName>
        <fullName evidence="4">Hydrolase, TatD family</fullName>
    </submittedName>
</protein>
<evidence type="ECO:0000256" key="2">
    <source>
        <dbReference type="ARBA" id="ARBA00022801"/>
    </source>
</evidence>
<feature type="binding site" evidence="3">
    <location>
        <position position="11"/>
    </location>
    <ligand>
        <name>a divalent metal cation</name>
        <dbReference type="ChEBI" id="CHEBI:60240"/>
        <label>1</label>
    </ligand>
</feature>
<organism evidence="4 5">
    <name type="scientific">Prevotella denticola CRIS 18C-A</name>
    <dbReference type="NCBI Taxonomy" id="944557"/>
    <lineage>
        <taxon>Bacteria</taxon>
        <taxon>Pseudomonadati</taxon>
        <taxon>Bacteroidota</taxon>
        <taxon>Bacteroidia</taxon>
        <taxon>Bacteroidales</taxon>
        <taxon>Prevotellaceae</taxon>
        <taxon>Prevotella</taxon>
    </lineage>
</organism>
<dbReference type="EMBL" id="AEXO01000114">
    <property type="protein sequence ID" value="EGC85026.1"/>
    <property type="molecule type" value="Genomic_DNA"/>
</dbReference>
<evidence type="ECO:0000313" key="5">
    <source>
        <dbReference type="Proteomes" id="UP000003155"/>
    </source>
</evidence>
<feature type="binding site" evidence="3">
    <location>
        <position position="9"/>
    </location>
    <ligand>
        <name>a divalent metal cation</name>
        <dbReference type="ChEBI" id="CHEBI:60240"/>
        <label>1</label>
    </ligand>
</feature>
<sequence>MMEHLYDTHFHLDLQKDRVAAIREIEQQQIYTIAVTNLPDLYRKESVELRNKYIRFALGFHPELIHLYKKQIPMMWDFLPRARYLGEIGLDFVDTTYKEEQIAFFSELIERCRYDENKILTIHSRRAVRHVLQIIGKNFKFKPILHWFTGSKGEIFDAIDSGYYISVNNSMMTSKRFLSLLPSIPKDQLLLETDSPFNRKRESHSLMLSKTAQLIAEYQNDINLWDNFKALLK</sequence>
<accession>F0HAX5</accession>
<gene>
    <name evidence="4" type="ORF">HMPREF9303_0832</name>
</gene>
<dbReference type="GO" id="GO:0016788">
    <property type="term" value="F:hydrolase activity, acting on ester bonds"/>
    <property type="evidence" value="ECO:0007669"/>
    <property type="project" value="InterPro"/>
</dbReference>
<dbReference type="RefSeq" id="WP_004354692.1">
    <property type="nucleotide sequence ID" value="NZ_AEXO01000114.1"/>
</dbReference>
<dbReference type="Pfam" id="PF01026">
    <property type="entry name" value="TatD_DNase"/>
    <property type="match status" value="1"/>
</dbReference>
<name>F0HAX5_9BACT</name>
<evidence type="ECO:0000256" key="1">
    <source>
        <dbReference type="ARBA" id="ARBA00009275"/>
    </source>
</evidence>
<feature type="binding site" evidence="3">
    <location>
        <position position="123"/>
    </location>
    <ligand>
        <name>a divalent metal cation</name>
        <dbReference type="ChEBI" id="CHEBI:60240"/>
        <label>2</label>
    </ligand>
</feature>
<dbReference type="Proteomes" id="UP000003155">
    <property type="component" value="Unassembled WGS sequence"/>
</dbReference>
<dbReference type="PROSITE" id="PS01091">
    <property type="entry name" value="TATD_3"/>
    <property type="match status" value="1"/>
</dbReference>
<feature type="binding site" evidence="3">
    <location>
        <position position="194"/>
    </location>
    <ligand>
        <name>a divalent metal cation</name>
        <dbReference type="ChEBI" id="CHEBI:60240"/>
        <label>1</label>
    </ligand>
</feature>
<comment type="similarity">
    <text evidence="1">Belongs to the metallo-dependent hydrolases superfamily. TatD-type hydrolase family.</text>
</comment>
<dbReference type="InterPro" id="IPR018228">
    <property type="entry name" value="DNase_TatD-rel_CS"/>
</dbReference>
<dbReference type="SUPFAM" id="SSF51556">
    <property type="entry name" value="Metallo-dependent hydrolases"/>
    <property type="match status" value="1"/>
</dbReference>
<keyword evidence="5" id="KW-1185">Reference proteome</keyword>
<dbReference type="Gene3D" id="3.20.20.140">
    <property type="entry name" value="Metal-dependent hydrolases"/>
    <property type="match status" value="1"/>
</dbReference>
<dbReference type="InterPro" id="IPR032466">
    <property type="entry name" value="Metal_Hydrolase"/>
</dbReference>
<dbReference type="GO" id="GO:0046872">
    <property type="term" value="F:metal ion binding"/>
    <property type="evidence" value="ECO:0007669"/>
    <property type="project" value="UniProtKB-KW"/>
</dbReference>
<reference evidence="4 5" key="1">
    <citation type="submission" date="2011-02" db="EMBL/GenBank/DDBJ databases">
        <authorList>
            <person name="Durkin A.S."/>
            <person name="Madupu R."/>
            <person name="Torralba M."/>
            <person name="Gillis M."/>
            <person name="Methe B."/>
            <person name="Sutton G."/>
            <person name="Nelson K.E."/>
        </authorList>
    </citation>
    <scope>NUCLEOTIDE SEQUENCE [LARGE SCALE GENOMIC DNA]</scope>
    <source>
        <strain evidence="4 5">CRIS 18C-A</strain>
    </source>
</reference>
<dbReference type="PIRSF" id="PIRSF005902">
    <property type="entry name" value="DNase_TatD"/>
    <property type="match status" value="1"/>
</dbReference>
<feature type="binding site" evidence="3">
    <location>
        <position position="87"/>
    </location>
    <ligand>
        <name>a divalent metal cation</name>
        <dbReference type="ChEBI" id="CHEBI:60240"/>
        <label>1</label>
    </ligand>
</feature>
<feature type="binding site" evidence="3">
    <location>
        <position position="146"/>
    </location>
    <ligand>
        <name>a divalent metal cation</name>
        <dbReference type="ChEBI" id="CHEBI:60240"/>
        <label>2</label>
    </ligand>
</feature>
<dbReference type="PANTHER" id="PTHR46124">
    <property type="entry name" value="D-AMINOACYL-TRNA DEACYLASE"/>
    <property type="match status" value="1"/>
</dbReference>
<dbReference type="PROSITE" id="PS01137">
    <property type="entry name" value="TATD_1"/>
    <property type="match status" value="1"/>
</dbReference>
<proteinExistence type="inferred from homology"/>
<dbReference type="PANTHER" id="PTHR46124:SF2">
    <property type="entry name" value="D-AMINOACYL-TRNA DEACYLASE"/>
    <property type="match status" value="1"/>
</dbReference>
<comment type="caution">
    <text evidence="4">The sequence shown here is derived from an EMBL/GenBank/DDBJ whole genome shotgun (WGS) entry which is preliminary data.</text>
</comment>
<evidence type="ECO:0000313" key="4">
    <source>
        <dbReference type="EMBL" id="EGC85026.1"/>
    </source>
</evidence>
<dbReference type="InterPro" id="IPR001130">
    <property type="entry name" value="TatD-like"/>
</dbReference>
<keyword evidence="2 4" id="KW-0378">Hydrolase</keyword>
<dbReference type="AlphaFoldDB" id="F0HAX5"/>
<keyword evidence="3" id="KW-0479">Metal-binding</keyword>
<evidence type="ECO:0000256" key="3">
    <source>
        <dbReference type="PIRSR" id="PIRSR005902-1"/>
    </source>
</evidence>